<dbReference type="PANTHER" id="PTHR46282:SF2">
    <property type="entry name" value="LEUCINE-RICH MELANOCYTE DIFFERENTIATION-ASSOCIATED PROTEIN"/>
    <property type="match status" value="1"/>
</dbReference>
<dbReference type="InterPro" id="IPR043313">
    <property type="entry name" value="LRMDA"/>
</dbReference>
<accession>A0A8J2KRX1</accession>
<dbReference type="AlphaFoldDB" id="A0A8J2KRX1"/>
<evidence type="ECO:0000313" key="3">
    <source>
        <dbReference type="Proteomes" id="UP000708208"/>
    </source>
</evidence>
<sequence>MIPSDQENEELVEVCLAGQDLSELCLIEYGSFIRRIDLSFNVLISLRGLHICSETLEELILDNNLLERVDFRAEFPNLHTLSLNKNRISDLDILLQELSSRVRNIRHLSLLGNPVCPDQLTNDLADEKDYEVYRCHILYHLKNIRFLDHRAVLPTELRESRKLTYAQVNIFPSFTSLIGTAGNIVEPVTQQPRPSTSRQSSTRVRTSSSSSESNGHANANAAMGLVTSGLPRTSTDEKSRGRTGKRRFRYVGKNSEGNRFIRDNDL</sequence>
<evidence type="ECO:0000256" key="1">
    <source>
        <dbReference type="SAM" id="MobiDB-lite"/>
    </source>
</evidence>
<comment type="caution">
    <text evidence="2">The sequence shown here is derived from an EMBL/GenBank/DDBJ whole genome shotgun (WGS) entry which is preliminary data.</text>
</comment>
<keyword evidence="3" id="KW-1185">Reference proteome</keyword>
<dbReference type="EMBL" id="CAJVCH010204776">
    <property type="protein sequence ID" value="CAG7731035.1"/>
    <property type="molecule type" value="Genomic_DNA"/>
</dbReference>
<reference evidence="2" key="1">
    <citation type="submission" date="2021-06" db="EMBL/GenBank/DDBJ databases">
        <authorList>
            <person name="Hodson N. C."/>
            <person name="Mongue J. A."/>
            <person name="Jaron S. K."/>
        </authorList>
    </citation>
    <scope>NUCLEOTIDE SEQUENCE</scope>
</reference>
<dbReference type="PANTHER" id="PTHR46282">
    <property type="entry name" value="LEUCINE-RICH MELANOCYTE DIFFERENTIATION-ASSOCIATED PROTEIN"/>
    <property type="match status" value="1"/>
</dbReference>
<dbReference type="InterPro" id="IPR001611">
    <property type="entry name" value="Leu-rich_rpt"/>
</dbReference>
<organism evidence="2 3">
    <name type="scientific">Allacma fusca</name>
    <dbReference type="NCBI Taxonomy" id="39272"/>
    <lineage>
        <taxon>Eukaryota</taxon>
        <taxon>Metazoa</taxon>
        <taxon>Ecdysozoa</taxon>
        <taxon>Arthropoda</taxon>
        <taxon>Hexapoda</taxon>
        <taxon>Collembola</taxon>
        <taxon>Symphypleona</taxon>
        <taxon>Sminthuridae</taxon>
        <taxon>Allacma</taxon>
    </lineage>
</organism>
<name>A0A8J2KRX1_9HEXA</name>
<feature type="compositionally biased region" description="Low complexity" evidence="1">
    <location>
        <begin position="189"/>
        <end position="211"/>
    </location>
</feature>
<dbReference type="Proteomes" id="UP000708208">
    <property type="component" value="Unassembled WGS sequence"/>
</dbReference>
<evidence type="ECO:0000313" key="2">
    <source>
        <dbReference type="EMBL" id="CAG7731035.1"/>
    </source>
</evidence>
<protein>
    <submittedName>
        <fullName evidence="2">Uncharacterized protein</fullName>
    </submittedName>
</protein>
<dbReference type="PROSITE" id="PS51450">
    <property type="entry name" value="LRR"/>
    <property type="match status" value="1"/>
</dbReference>
<dbReference type="OrthoDB" id="272149at2759"/>
<proteinExistence type="predicted"/>
<gene>
    <name evidence="2" type="ORF">AFUS01_LOCUS19644</name>
</gene>
<feature type="region of interest" description="Disordered" evidence="1">
    <location>
        <begin position="185"/>
        <end position="251"/>
    </location>
</feature>
<feature type="compositionally biased region" description="Basic residues" evidence="1">
    <location>
        <begin position="241"/>
        <end position="250"/>
    </location>
</feature>